<organism evidence="3 4">
    <name type="scientific">Kipferlia bialata</name>
    <dbReference type="NCBI Taxonomy" id="797122"/>
    <lineage>
        <taxon>Eukaryota</taxon>
        <taxon>Metamonada</taxon>
        <taxon>Carpediemonas-like organisms</taxon>
        <taxon>Kipferlia</taxon>
    </lineage>
</organism>
<keyword evidence="1" id="KW-0175">Coiled coil</keyword>
<feature type="coiled-coil region" evidence="1">
    <location>
        <begin position="47"/>
        <end position="74"/>
    </location>
</feature>
<feature type="region of interest" description="Disordered" evidence="2">
    <location>
        <begin position="92"/>
        <end position="114"/>
    </location>
</feature>
<proteinExistence type="predicted"/>
<dbReference type="Proteomes" id="UP000265618">
    <property type="component" value="Unassembled WGS sequence"/>
</dbReference>
<evidence type="ECO:0000313" key="3">
    <source>
        <dbReference type="EMBL" id="GIQ85688.1"/>
    </source>
</evidence>
<dbReference type="GO" id="GO:0003924">
    <property type="term" value="F:GTPase activity"/>
    <property type="evidence" value="ECO:0007669"/>
    <property type="project" value="InterPro"/>
</dbReference>
<dbReference type="EMBL" id="BDIP01002078">
    <property type="protein sequence ID" value="GIQ85688.1"/>
    <property type="molecule type" value="Genomic_DNA"/>
</dbReference>
<dbReference type="PANTHER" id="PTHR43127">
    <property type="entry name" value="DEVELOPMENTALLY-REGULATED GTP-BINDING PROTEIN 2"/>
    <property type="match status" value="1"/>
</dbReference>
<dbReference type="OrthoDB" id="603at2759"/>
<gene>
    <name evidence="3" type="ORF">KIPB_007398</name>
</gene>
<protein>
    <submittedName>
        <fullName evidence="3">Uncharacterized protein</fullName>
    </submittedName>
</protein>
<accession>A0A9K3D0U0</accession>
<sequence>MAPTTPKDLKLVRIEVEPLEGKGSDLFHVSVRVNGQISQILRQYKIKMGILDRIESIELEMERMQKNKATEHHRGMLKAQLAKLRAEVIESQTKTKGGGSGFDVAKTGPATVAM</sequence>
<evidence type="ECO:0000256" key="1">
    <source>
        <dbReference type="SAM" id="Coils"/>
    </source>
</evidence>
<reference evidence="3 4" key="1">
    <citation type="journal article" date="2018" name="PLoS ONE">
        <title>The draft genome of Kipferlia bialata reveals reductive genome evolution in fornicate parasites.</title>
        <authorList>
            <person name="Tanifuji G."/>
            <person name="Takabayashi S."/>
            <person name="Kume K."/>
            <person name="Takagi M."/>
            <person name="Nakayama T."/>
            <person name="Kamikawa R."/>
            <person name="Inagaki Y."/>
            <person name="Hashimoto T."/>
        </authorList>
    </citation>
    <scope>NUCLEOTIDE SEQUENCE [LARGE SCALE GENOMIC DNA]</scope>
    <source>
        <strain evidence="3">NY0173</strain>
    </source>
</reference>
<name>A0A9K3D0U0_9EUKA</name>
<evidence type="ECO:0000313" key="4">
    <source>
        <dbReference type="Proteomes" id="UP000265618"/>
    </source>
</evidence>
<comment type="caution">
    <text evidence="3">The sequence shown here is derived from an EMBL/GenBank/DDBJ whole genome shotgun (WGS) entry which is preliminary data.</text>
</comment>
<dbReference type="InterPro" id="IPR045001">
    <property type="entry name" value="DRG"/>
</dbReference>
<feature type="non-terminal residue" evidence="3">
    <location>
        <position position="1"/>
    </location>
</feature>
<dbReference type="AlphaFoldDB" id="A0A9K3D0U0"/>
<keyword evidence="4" id="KW-1185">Reference proteome</keyword>
<dbReference type="GO" id="GO:0005525">
    <property type="term" value="F:GTP binding"/>
    <property type="evidence" value="ECO:0007669"/>
    <property type="project" value="InterPro"/>
</dbReference>
<dbReference type="Gene3D" id="6.10.140.1070">
    <property type="match status" value="1"/>
</dbReference>
<evidence type="ECO:0000256" key="2">
    <source>
        <dbReference type="SAM" id="MobiDB-lite"/>
    </source>
</evidence>